<evidence type="ECO:0000313" key="2">
    <source>
        <dbReference type="Proteomes" id="UP000323454"/>
    </source>
</evidence>
<reference evidence="1 2" key="2">
    <citation type="submission" date="2019-09" db="EMBL/GenBank/DDBJ databases">
        <authorList>
            <person name="Jin C."/>
        </authorList>
    </citation>
    <scope>NUCLEOTIDE SEQUENCE [LARGE SCALE GENOMIC DNA]</scope>
    <source>
        <strain evidence="1 2">AN110305</strain>
    </source>
</reference>
<dbReference type="RefSeq" id="WP_149851178.1">
    <property type="nucleotide sequence ID" value="NZ_VUOB01000036.1"/>
</dbReference>
<name>A0A5B2XBB6_9PSEU</name>
<proteinExistence type="predicted"/>
<protein>
    <submittedName>
        <fullName evidence="1">Uncharacterized protein</fullName>
    </submittedName>
</protein>
<comment type="caution">
    <text evidence="1">The sequence shown here is derived from an EMBL/GenBank/DDBJ whole genome shotgun (WGS) entry which is preliminary data.</text>
</comment>
<gene>
    <name evidence="1" type="ORF">F0L68_20170</name>
</gene>
<evidence type="ECO:0000313" key="1">
    <source>
        <dbReference type="EMBL" id="KAA2260454.1"/>
    </source>
</evidence>
<reference evidence="1 2" key="1">
    <citation type="submission" date="2019-09" db="EMBL/GenBank/DDBJ databases">
        <title>Goodfellowia gen. nov., a new genus of the Pseudonocardineae related to Actinoalloteichus, containing Goodfellowia coeruleoviolacea gen. nov., comb. nov. gen. nov., comb. nov.</title>
        <authorList>
            <person name="Labeda D."/>
        </authorList>
    </citation>
    <scope>NUCLEOTIDE SEQUENCE [LARGE SCALE GENOMIC DNA]</scope>
    <source>
        <strain evidence="1 2">AN110305</strain>
    </source>
</reference>
<dbReference type="Proteomes" id="UP000323454">
    <property type="component" value="Unassembled WGS sequence"/>
</dbReference>
<sequence>MTEPSTGGDPIADYIAAGTWQVASQLNGDPRPAAPGVPLVELVAARARSLAHGAVGACSTRDVATAITIAQRILRSEADALIAVDVLVGIILEGLPRGALPPGVVIEPPVARPTGTDQDAADWRLAIDLTTTLLTGFATDDPQLVTEGLAALRGDAALDVLIVLVKAASARIESFVALNGDVIDAYDTFQRQHLDQG</sequence>
<dbReference type="AlphaFoldDB" id="A0A5B2XBB6"/>
<keyword evidence="2" id="KW-1185">Reference proteome</keyword>
<dbReference type="EMBL" id="VUOB01000036">
    <property type="protein sequence ID" value="KAA2260454.1"/>
    <property type="molecule type" value="Genomic_DNA"/>
</dbReference>
<accession>A0A5B2XBB6</accession>
<organism evidence="1 2">
    <name type="scientific">Solihabitans fulvus</name>
    <dbReference type="NCBI Taxonomy" id="1892852"/>
    <lineage>
        <taxon>Bacteria</taxon>
        <taxon>Bacillati</taxon>
        <taxon>Actinomycetota</taxon>
        <taxon>Actinomycetes</taxon>
        <taxon>Pseudonocardiales</taxon>
        <taxon>Pseudonocardiaceae</taxon>
        <taxon>Solihabitans</taxon>
    </lineage>
</organism>